<evidence type="ECO:0000259" key="2">
    <source>
        <dbReference type="Pfam" id="PF08241"/>
    </source>
</evidence>
<comment type="caution">
    <text evidence="3">The sequence shown here is derived from an EMBL/GenBank/DDBJ whole genome shotgun (WGS) entry which is preliminary data.</text>
</comment>
<gene>
    <name evidence="3" type="ORF">Aau02nite_83830</name>
</gene>
<evidence type="ECO:0000256" key="1">
    <source>
        <dbReference type="ARBA" id="ARBA00022679"/>
    </source>
</evidence>
<proteinExistence type="predicted"/>
<keyword evidence="3" id="KW-0489">Methyltransferase</keyword>
<dbReference type="CDD" id="cd02440">
    <property type="entry name" value="AdoMet_MTases"/>
    <property type="match status" value="1"/>
</dbReference>
<organism evidence="3 4">
    <name type="scientific">Actinoplanes auranticolor</name>
    <dbReference type="NCBI Taxonomy" id="47988"/>
    <lineage>
        <taxon>Bacteria</taxon>
        <taxon>Bacillati</taxon>
        <taxon>Actinomycetota</taxon>
        <taxon>Actinomycetes</taxon>
        <taxon>Micromonosporales</taxon>
        <taxon>Micromonosporaceae</taxon>
        <taxon>Actinoplanes</taxon>
    </lineage>
</organism>
<reference evidence="3" key="1">
    <citation type="submission" date="2021-03" db="EMBL/GenBank/DDBJ databases">
        <title>Whole genome shotgun sequence of Actinoplanes auranticolor NBRC 12245.</title>
        <authorList>
            <person name="Komaki H."/>
            <person name="Tamura T."/>
        </authorList>
    </citation>
    <scope>NUCLEOTIDE SEQUENCE</scope>
    <source>
        <strain evidence="3">NBRC 12245</strain>
    </source>
</reference>
<dbReference type="EMBL" id="BOQL01000079">
    <property type="protein sequence ID" value="GIM79046.1"/>
    <property type="molecule type" value="Genomic_DNA"/>
</dbReference>
<feature type="domain" description="Methyltransferase type 11" evidence="2">
    <location>
        <begin position="96"/>
        <end position="192"/>
    </location>
</feature>
<dbReference type="Proteomes" id="UP000681340">
    <property type="component" value="Unassembled WGS sequence"/>
</dbReference>
<name>A0A919VW42_9ACTN</name>
<sequence length="303" mass="32600">MIACRRECECGPAFLIGGEGADTMESTAPQALAPAGEELGRMYDESAGLSQIFIDGQEHLPYWFDDHDDTPAVEAARRITRKVGDGIGLRAGERLLDAGCGVGGPAVQLHREFGVRVSGITISAVQASEATARAVEAGVAGSVEFHHGDYRSLPYADGSFDATVAMESLMHATDLGEVLRELHRVLRPGGRLGISDITREAALAGERATEFAKKFQVAQLLSLGEWIDALRAAGFVVEEYTQCGPRVYGMGMRYVDRADELMGELVAGFGEAMVVELKASYRDYFGWGSDIGYAVIAARKPYL</sequence>
<keyword evidence="1" id="KW-0808">Transferase</keyword>
<dbReference type="SUPFAM" id="SSF53335">
    <property type="entry name" value="S-adenosyl-L-methionine-dependent methyltransferases"/>
    <property type="match status" value="1"/>
</dbReference>
<protein>
    <submittedName>
        <fullName evidence="3">Methyltransferase type 11</fullName>
    </submittedName>
</protein>
<dbReference type="InterPro" id="IPR029063">
    <property type="entry name" value="SAM-dependent_MTases_sf"/>
</dbReference>
<dbReference type="PANTHER" id="PTHR44068">
    <property type="entry name" value="ZGC:194242"/>
    <property type="match status" value="1"/>
</dbReference>
<dbReference type="InterPro" id="IPR050447">
    <property type="entry name" value="Erg6_SMT_methyltransf"/>
</dbReference>
<keyword evidence="4" id="KW-1185">Reference proteome</keyword>
<evidence type="ECO:0000313" key="3">
    <source>
        <dbReference type="EMBL" id="GIM79046.1"/>
    </source>
</evidence>
<dbReference type="PANTHER" id="PTHR44068:SF11">
    <property type="entry name" value="GERANYL DIPHOSPHATE 2-C-METHYLTRANSFERASE"/>
    <property type="match status" value="1"/>
</dbReference>
<accession>A0A919VW42</accession>
<dbReference type="GO" id="GO:0032259">
    <property type="term" value="P:methylation"/>
    <property type="evidence" value="ECO:0007669"/>
    <property type="project" value="UniProtKB-KW"/>
</dbReference>
<dbReference type="Gene3D" id="3.40.50.150">
    <property type="entry name" value="Vaccinia Virus protein VP39"/>
    <property type="match status" value="1"/>
</dbReference>
<dbReference type="InterPro" id="IPR013216">
    <property type="entry name" value="Methyltransf_11"/>
</dbReference>
<dbReference type="AlphaFoldDB" id="A0A919VW42"/>
<dbReference type="Pfam" id="PF08241">
    <property type="entry name" value="Methyltransf_11"/>
    <property type="match status" value="1"/>
</dbReference>
<dbReference type="GO" id="GO:0008757">
    <property type="term" value="F:S-adenosylmethionine-dependent methyltransferase activity"/>
    <property type="evidence" value="ECO:0007669"/>
    <property type="project" value="InterPro"/>
</dbReference>
<evidence type="ECO:0000313" key="4">
    <source>
        <dbReference type="Proteomes" id="UP000681340"/>
    </source>
</evidence>